<protein>
    <submittedName>
        <fullName evidence="1">Uncharacterized protein</fullName>
    </submittedName>
</protein>
<dbReference type="EMBL" id="BAGZ01000009">
    <property type="protein sequence ID" value="GAB78453.1"/>
    <property type="molecule type" value="Genomic_DNA"/>
</dbReference>
<evidence type="ECO:0000313" key="2">
    <source>
        <dbReference type="Proteomes" id="UP000008495"/>
    </source>
</evidence>
<gene>
    <name evidence="1" type="ORF">AUCHE_09_00590</name>
</gene>
<dbReference type="eggNOG" id="ENOG5032VKE">
    <property type="taxonomic scope" value="Bacteria"/>
</dbReference>
<reference evidence="1 2" key="1">
    <citation type="submission" date="2012-08" db="EMBL/GenBank/DDBJ databases">
        <title>Whole genome shotgun sequence of Austwickia chelonae NBRC 105200.</title>
        <authorList>
            <person name="Yoshida I."/>
            <person name="Hosoyama A."/>
            <person name="Tsuchikane K."/>
            <person name="Katsumata H."/>
            <person name="Ando Y."/>
            <person name="Ohji S."/>
            <person name="Hamada M."/>
            <person name="Tamura T."/>
            <person name="Yamazoe A."/>
            <person name="Yamazaki S."/>
            <person name="Fujita N."/>
        </authorList>
    </citation>
    <scope>NUCLEOTIDE SEQUENCE [LARGE SCALE GENOMIC DNA]</scope>
    <source>
        <strain evidence="1 2">NBRC 105200</strain>
    </source>
</reference>
<keyword evidence="2" id="KW-1185">Reference proteome</keyword>
<sequence length="120" mass="13125">MELKSKARWLAALFGAGVLLVAVLVLSGVLRPPGTSYTQPPCEQLPSRNTVDQALAHRADVVESIKHVGSQVNVAAASVCEPQDRALIRITYLHDRERLEIEKILMNPTFGVPVELAQED</sequence>
<comment type="caution">
    <text evidence="1">The sequence shown here is derived from an EMBL/GenBank/DDBJ whole genome shotgun (WGS) entry which is preliminary data.</text>
</comment>
<dbReference type="Proteomes" id="UP000008495">
    <property type="component" value="Unassembled WGS sequence"/>
</dbReference>
<evidence type="ECO:0000313" key="1">
    <source>
        <dbReference type="EMBL" id="GAB78453.1"/>
    </source>
</evidence>
<organism evidence="1 2">
    <name type="scientific">Austwickia chelonae NBRC 105200</name>
    <dbReference type="NCBI Taxonomy" id="1184607"/>
    <lineage>
        <taxon>Bacteria</taxon>
        <taxon>Bacillati</taxon>
        <taxon>Actinomycetota</taxon>
        <taxon>Actinomycetes</taxon>
        <taxon>Micrococcales</taxon>
        <taxon>Dermatophilaceae</taxon>
        <taxon>Austwickia</taxon>
    </lineage>
</organism>
<accession>K6V8A2</accession>
<dbReference type="AlphaFoldDB" id="K6V8A2"/>
<name>K6V8A2_9MICO</name>
<dbReference type="RefSeq" id="WP_006503208.1">
    <property type="nucleotide sequence ID" value="NZ_BAGZ01000009.1"/>
</dbReference>
<dbReference type="STRING" id="100225.SAMN05421595_2720"/>
<proteinExistence type="predicted"/>